<comment type="caution">
    <text evidence="2">The sequence shown here is derived from an EMBL/GenBank/DDBJ whole genome shotgun (WGS) entry which is preliminary data.</text>
</comment>
<protein>
    <submittedName>
        <fullName evidence="2">DUF4062 domain-containing protein</fullName>
    </submittedName>
</protein>
<dbReference type="EMBL" id="JAFMPY010000036">
    <property type="protein sequence ID" value="MBO0906274.1"/>
    <property type="molecule type" value="Genomic_DNA"/>
</dbReference>
<proteinExistence type="predicted"/>
<reference evidence="2 3" key="1">
    <citation type="submission" date="2021-03" db="EMBL/GenBank/DDBJ databases">
        <title>Whole genome sequence of Jiella sp. MQZ13P-4.</title>
        <authorList>
            <person name="Tuo L."/>
        </authorList>
    </citation>
    <scope>NUCLEOTIDE SEQUENCE [LARGE SCALE GENOMIC DNA]</scope>
    <source>
        <strain evidence="2 3">MQZ13P-4</strain>
    </source>
</reference>
<accession>A0ABS3J9B8</accession>
<dbReference type="RefSeq" id="WP_207352906.1">
    <property type="nucleotide sequence ID" value="NZ_JAFMPY010000036.1"/>
</dbReference>
<evidence type="ECO:0000313" key="3">
    <source>
        <dbReference type="Proteomes" id="UP000664288"/>
    </source>
</evidence>
<organism evidence="2 3">
    <name type="scientific">Jiella sonneratiae</name>
    <dbReference type="NCBI Taxonomy" id="2816856"/>
    <lineage>
        <taxon>Bacteria</taxon>
        <taxon>Pseudomonadati</taxon>
        <taxon>Pseudomonadota</taxon>
        <taxon>Alphaproteobacteria</taxon>
        <taxon>Hyphomicrobiales</taxon>
        <taxon>Aurantimonadaceae</taxon>
        <taxon>Jiella</taxon>
    </lineage>
</organism>
<evidence type="ECO:0000313" key="2">
    <source>
        <dbReference type="EMBL" id="MBO0906274.1"/>
    </source>
</evidence>
<dbReference type="InterPro" id="IPR025139">
    <property type="entry name" value="DUF4062"/>
</dbReference>
<feature type="domain" description="DUF4062" evidence="1">
    <location>
        <begin position="11"/>
        <end position="94"/>
    </location>
</feature>
<dbReference type="Proteomes" id="UP000664288">
    <property type="component" value="Unassembled WGS sequence"/>
</dbReference>
<gene>
    <name evidence="2" type="ORF">J1C47_21705</name>
</gene>
<keyword evidence="3" id="KW-1185">Reference proteome</keyword>
<sequence>MKTQIDGRLYQIFVSSTTRDLAAHRQAVVEVINGQNNIPINMETFAASSQKNVSYIADKVRKSDILVLIIGTFIGGVVKECGRISFTEYEYNIAQAAGVKCIAFIADDEDFEKSNTDKRLTRFITRIKTQGTFYRHFSMAKPESLAVVVQQGLQSEIDALRDVPKGGWVHSSRFDEINTLGHLDPEQSKSRTFTHILQRLKAFEALTKRSNIDSEIKAAIAKVFFDRFKTRLIIDKKHNIFIEAGSSCDFLAIELLHILETDDALRKVPEIIKIYLNGVFAKIIFDLRRYQLPAVIDVTYLPKPPISPQYGKTIGVLKDVPDVNKLDYDSNALRKDADDGINLVTNKIKECLEQQESLGIAIIAFGGLDANDGFAPYILEYKNVLFKHAIFRTKTNKIILQTSGKINFRPTRSDAYYRVFDSKMWEEILLSQPVCFVSGGYLEDKCKNFHEFLKKRGFIIEPFESGEIWTYVAYNNLFRDSAL</sequence>
<dbReference type="Pfam" id="PF13271">
    <property type="entry name" value="DUF4062"/>
    <property type="match status" value="1"/>
</dbReference>
<evidence type="ECO:0000259" key="1">
    <source>
        <dbReference type="Pfam" id="PF13271"/>
    </source>
</evidence>
<name>A0ABS3J9B8_9HYPH</name>